<evidence type="ECO:0000313" key="1">
    <source>
        <dbReference type="EMBL" id="SKC23666.1"/>
    </source>
</evidence>
<accession>A0A1T5HSJ7</accession>
<proteinExistence type="predicted"/>
<name>A0A1T5HSJ7_9BACT</name>
<gene>
    <name evidence="1" type="ORF">SAMN03080601_02947</name>
</gene>
<dbReference type="Proteomes" id="UP000191055">
    <property type="component" value="Unassembled WGS sequence"/>
</dbReference>
<reference evidence="1 2" key="1">
    <citation type="submission" date="2017-02" db="EMBL/GenBank/DDBJ databases">
        <authorList>
            <person name="Peterson S.W."/>
        </authorList>
    </citation>
    <scope>NUCLEOTIDE SEQUENCE [LARGE SCALE GENOMIC DNA]</scope>
    <source>
        <strain evidence="1 2">DSM 24412</strain>
    </source>
</reference>
<protein>
    <submittedName>
        <fullName evidence="1">Uncharacterized protein</fullName>
    </submittedName>
</protein>
<sequence>MCIHIHDLYDGCLMNNSINFNSMAEFTNTKAVRIAKLKEVSKLLLETGNANSFITTNKEFISTVIPSDFITLFDEVIKDGFPMGDVKILTNKLLNIFHIPIREYERVVPKSDSFLGVLEQNNLIMTELLDKIRPVF</sequence>
<organism evidence="1 2">
    <name type="scientific">Alkalitalea saponilacus</name>
    <dbReference type="NCBI Taxonomy" id="889453"/>
    <lineage>
        <taxon>Bacteria</taxon>
        <taxon>Pseudomonadati</taxon>
        <taxon>Bacteroidota</taxon>
        <taxon>Bacteroidia</taxon>
        <taxon>Marinilabiliales</taxon>
        <taxon>Marinilabiliaceae</taxon>
        <taxon>Alkalitalea</taxon>
    </lineage>
</organism>
<evidence type="ECO:0000313" key="2">
    <source>
        <dbReference type="Proteomes" id="UP000191055"/>
    </source>
</evidence>
<keyword evidence="2" id="KW-1185">Reference proteome</keyword>
<dbReference type="AlphaFoldDB" id="A0A1T5HSJ7"/>
<dbReference type="STRING" id="889453.SAMN03080601_02947"/>
<dbReference type="EMBL" id="FUYV01000019">
    <property type="protein sequence ID" value="SKC23666.1"/>
    <property type="molecule type" value="Genomic_DNA"/>
</dbReference>